<dbReference type="EMBL" id="PJNE01000001">
    <property type="protein sequence ID" value="PKW25408.1"/>
    <property type="molecule type" value="Genomic_DNA"/>
</dbReference>
<comment type="caution">
    <text evidence="2">The sequence shown here is derived from an EMBL/GenBank/DDBJ whole genome shotgun (WGS) entry which is preliminary data.</text>
</comment>
<protein>
    <submittedName>
        <fullName evidence="2">Uncharacterized protein</fullName>
    </submittedName>
</protein>
<dbReference type="Proteomes" id="UP000233781">
    <property type="component" value="Unassembled WGS sequence"/>
</dbReference>
<gene>
    <name evidence="2" type="ORF">ATL31_0196</name>
</gene>
<evidence type="ECO:0000313" key="2">
    <source>
        <dbReference type="EMBL" id="PKW25408.1"/>
    </source>
</evidence>
<dbReference type="OrthoDB" id="4949144at2"/>
<organism evidence="2 3">
    <name type="scientific">Phycicoccus duodecadis</name>
    <dbReference type="NCBI Taxonomy" id="173053"/>
    <lineage>
        <taxon>Bacteria</taxon>
        <taxon>Bacillati</taxon>
        <taxon>Actinomycetota</taxon>
        <taxon>Actinomycetes</taxon>
        <taxon>Micrococcales</taxon>
        <taxon>Intrasporangiaceae</taxon>
        <taxon>Phycicoccus</taxon>
    </lineage>
</organism>
<proteinExistence type="predicted"/>
<evidence type="ECO:0000256" key="1">
    <source>
        <dbReference type="SAM" id="MobiDB-lite"/>
    </source>
</evidence>
<name>A0A2N3YEY1_9MICO</name>
<dbReference type="AlphaFoldDB" id="A0A2N3YEY1"/>
<reference evidence="2 3" key="1">
    <citation type="submission" date="2017-12" db="EMBL/GenBank/DDBJ databases">
        <title>Sequencing the genomes of 1000 Actinobacteria strains.</title>
        <authorList>
            <person name="Klenk H.-P."/>
        </authorList>
    </citation>
    <scope>NUCLEOTIDE SEQUENCE [LARGE SCALE GENOMIC DNA]</scope>
    <source>
        <strain evidence="2 3">DSM 12806</strain>
    </source>
</reference>
<keyword evidence="3" id="KW-1185">Reference proteome</keyword>
<accession>A0A2N3YEY1</accession>
<sequence length="161" mass="17951">MSEVDWSPAFPNQRPPFAPGNTMSLRHGVYSPRRIGERAQTVVDQLLEQAGVGYLAAPEYRASVWRYAQRQARADLMHDRLLEHSESCEEVAGCETCESLERRWREFDTAAAKASERLGLDPLSRARLGKDVAQGRQADAAAIMAELHRQELERNAGGEGS</sequence>
<feature type="region of interest" description="Disordered" evidence="1">
    <location>
        <begin position="1"/>
        <end position="22"/>
    </location>
</feature>
<dbReference type="RefSeq" id="WP_158239762.1">
    <property type="nucleotide sequence ID" value="NZ_PJNE01000001.1"/>
</dbReference>
<evidence type="ECO:0000313" key="3">
    <source>
        <dbReference type="Proteomes" id="UP000233781"/>
    </source>
</evidence>